<dbReference type="PANTHER" id="PTHR44858:SF1">
    <property type="entry name" value="UDP-N-ACETYLGLUCOSAMINE--PEPTIDE N-ACETYLGLUCOSAMINYLTRANSFERASE SPINDLY-RELATED"/>
    <property type="match status" value="1"/>
</dbReference>
<dbReference type="PROSITE" id="PS50005">
    <property type="entry name" value="TPR"/>
    <property type="match status" value="1"/>
</dbReference>
<dbReference type="Pfam" id="PF13432">
    <property type="entry name" value="TPR_16"/>
    <property type="match status" value="2"/>
</dbReference>
<dbReference type="SUPFAM" id="SSF48452">
    <property type="entry name" value="TPR-like"/>
    <property type="match status" value="2"/>
</dbReference>
<protein>
    <recommendedName>
        <fullName evidence="6">Tetratricopeptide repeat protein</fullName>
    </recommendedName>
</protein>
<evidence type="ECO:0008006" key="6">
    <source>
        <dbReference type="Google" id="ProtNLM"/>
    </source>
</evidence>
<comment type="caution">
    <text evidence="4">The sequence shown here is derived from an EMBL/GenBank/DDBJ whole genome shotgun (WGS) entry which is preliminary data.</text>
</comment>
<dbReference type="PROSITE" id="PS51257">
    <property type="entry name" value="PROKAR_LIPOPROTEIN"/>
    <property type="match status" value="1"/>
</dbReference>
<keyword evidence="1" id="KW-0677">Repeat</keyword>
<organism evidence="4 5">
    <name type="scientific">Paralimibaculum aggregatum</name>
    <dbReference type="NCBI Taxonomy" id="3036245"/>
    <lineage>
        <taxon>Bacteria</taxon>
        <taxon>Pseudomonadati</taxon>
        <taxon>Pseudomonadota</taxon>
        <taxon>Alphaproteobacteria</taxon>
        <taxon>Rhodobacterales</taxon>
        <taxon>Paracoccaceae</taxon>
        <taxon>Paralimibaculum</taxon>
    </lineage>
</organism>
<dbReference type="PANTHER" id="PTHR44858">
    <property type="entry name" value="TETRATRICOPEPTIDE REPEAT PROTEIN 6"/>
    <property type="match status" value="1"/>
</dbReference>
<dbReference type="EMBL" id="BSYI01000018">
    <property type="protein sequence ID" value="GMG83298.1"/>
    <property type="molecule type" value="Genomic_DNA"/>
</dbReference>
<evidence type="ECO:0000256" key="2">
    <source>
        <dbReference type="ARBA" id="ARBA00022803"/>
    </source>
</evidence>
<evidence type="ECO:0000313" key="5">
    <source>
        <dbReference type="Proteomes" id="UP001239909"/>
    </source>
</evidence>
<dbReference type="InterPro" id="IPR011990">
    <property type="entry name" value="TPR-like_helical_dom_sf"/>
</dbReference>
<dbReference type="SMART" id="SM00028">
    <property type="entry name" value="TPR"/>
    <property type="match status" value="6"/>
</dbReference>
<feature type="repeat" description="TPR" evidence="3">
    <location>
        <begin position="64"/>
        <end position="97"/>
    </location>
</feature>
<evidence type="ECO:0000256" key="1">
    <source>
        <dbReference type="ARBA" id="ARBA00022737"/>
    </source>
</evidence>
<sequence length="276" mass="29072">MTRMVAAIFGAAVLGLCFGAGEPRAQAQGGVLAGCADASLPPGDSLTLCQRALRDVQLRPGQRAAVLVNLGVAQAALGRHSDAETSFGLAIATDPDLVGAYGNRARARLAQGKYAEALEDFDAGIARSPAAAELWLGRGAAHLRGSNPRAAVSDLTRAIQLDGGLDAAHFNRGVGYLLLGDGAAAAADFSTVIARNPTDAGAWLNRGRARAASDPRAAEADFDRAIELDPEWARAWGARGLFLESQGRQEAAQRDFLRAYELGETAKWLRDRVERR</sequence>
<evidence type="ECO:0000313" key="4">
    <source>
        <dbReference type="EMBL" id="GMG83298.1"/>
    </source>
</evidence>
<dbReference type="InterPro" id="IPR050498">
    <property type="entry name" value="Ycf3"/>
</dbReference>
<name>A0ABQ6LJ47_9RHOB</name>
<reference evidence="4 5" key="1">
    <citation type="submission" date="2023-04" db="EMBL/GenBank/DDBJ databases">
        <title>Marinoamorphus aggregata gen. nov., sp. Nov., isolate from tissue of brittle star Ophioplocus japonicus.</title>
        <authorList>
            <person name="Kawano K."/>
            <person name="Sawayama S."/>
            <person name="Nakagawa S."/>
        </authorList>
    </citation>
    <scope>NUCLEOTIDE SEQUENCE [LARGE SCALE GENOMIC DNA]</scope>
    <source>
        <strain evidence="4 5">NKW23</strain>
    </source>
</reference>
<dbReference type="InterPro" id="IPR019734">
    <property type="entry name" value="TPR_rpt"/>
</dbReference>
<evidence type="ECO:0000256" key="3">
    <source>
        <dbReference type="PROSITE-ProRule" id="PRU00339"/>
    </source>
</evidence>
<dbReference type="RefSeq" id="WP_285672095.1">
    <property type="nucleotide sequence ID" value="NZ_BSYI01000018.1"/>
</dbReference>
<keyword evidence="5" id="KW-1185">Reference proteome</keyword>
<dbReference type="Proteomes" id="UP001239909">
    <property type="component" value="Unassembled WGS sequence"/>
</dbReference>
<gene>
    <name evidence="4" type="ORF">LNKW23_25110</name>
</gene>
<proteinExistence type="predicted"/>
<dbReference type="Gene3D" id="1.25.40.10">
    <property type="entry name" value="Tetratricopeptide repeat domain"/>
    <property type="match status" value="2"/>
</dbReference>
<keyword evidence="2 3" id="KW-0802">TPR repeat</keyword>
<accession>A0ABQ6LJ47</accession>